<evidence type="ECO:0000256" key="14">
    <source>
        <dbReference type="ARBA" id="ARBA00023136"/>
    </source>
</evidence>
<evidence type="ECO:0000256" key="5">
    <source>
        <dbReference type="ARBA" id="ARBA00022448"/>
    </source>
</evidence>
<dbReference type="GO" id="GO:0048039">
    <property type="term" value="F:ubiquinone binding"/>
    <property type="evidence" value="ECO:0007669"/>
    <property type="project" value="TreeGrafter"/>
</dbReference>
<keyword evidence="10 16" id="KW-1133">Transmembrane helix</keyword>
<dbReference type="GO" id="GO:0015990">
    <property type="term" value="P:electron transport coupled proton transport"/>
    <property type="evidence" value="ECO:0007669"/>
    <property type="project" value="TreeGrafter"/>
</dbReference>
<reference evidence="19" key="1">
    <citation type="journal article" date="2000" name="Genetics">
        <title>The mitochondrial genome of the brachiopod Laqueus rubellus.</title>
        <authorList>
            <person name="Noguchi Y."/>
            <person name="Endo K."/>
            <person name="Tajima F."/>
            <person name="Ueshima R."/>
        </authorList>
    </citation>
    <scope>NUCLEOTIDE SEQUENCE</scope>
</reference>
<dbReference type="InterPro" id="IPR000260">
    <property type="entry name" value="NADH4_N"/>
</dbReference>
<gene>
    <name evidence="19" type="primary">nad4</name>
</gene>
<feature type="transmembrane region" description="Helical" evidence="16">
    <location>
        <begin position="249"/>
        <end position="270"/>
    </location>
</feature>
<protein>
    <recommendedName>
        <fullName evidence="4 16">NADH-ubiquinone oxidoreductase chain 4</fullName>
        <ecNumber evidence="3 16">7.1.1.2</ecNumber>
    </recommendedName>
</protein>
<feature type="domain" description="NADH:quinone oxidoreductase/Mrp antiporter transmembrane" evidence="17">
    <location>
        <begin position="109"/>
        <end position="386"/>
    </location>
</feature>
<feature type="transmembrane region" description="Helical" evidence="16">
    <location>
        <begin position="62"/>
        <end position="81"/>
    </location>
</feature>
<keyword evidence="12 16" id="KW-0830">Ubiquinone</keyword>
<organism evidence="19">
    <name type="scientific">Laqueus rubellus</name>
    <name type="common">Lampshell</name>
    <dbReference type="NCBI Taxonomy" id="93892"/>
    <lineage>
        <taxon>Eukaryota</taxon>
        <taxon>Metazoa</taxon>
        <taxon>Spiralia</taxon>
        <taxon>Lophotrochozoa</taxon>
        <taxon>Brachiopoda</taxon>
        <taxon>Rhynchonelliformea</taxon>
        <taxon>Rhynchonellata</taxon>
        <taxon>Terebratellidina</taxon>
        <taxon>Laqueoidea</taxon>
        <taxon>Laqueidae</taxon>
        <taxon>Laqueus</taxon>
    </lineage>
</organism>
<dbReference type="Pfam" id="PF01059">
    <property type="entry name" value="Oxidored_q5_N"/>
    <property type="match status" value="1"/>
</dbReference>
<dbReference type="EMBL" id="AB035869">
    <property type="protein sequence ID" value="BAA95928.1"/>
    <property type="molecule type" value="Genomic_DNA"/>
</dbReference>
<feature type="transmembrane region" description="Helical" evidence="16">
    <location>
        <begin position="335"/>
        <end position="355"/>
    </location>
</feature>
<comment type="similarity">
    <text evidence="2 16">Belongs to the complex I subunit 4 family.</text>
</comment>
<comment type="function">
    <text evidence="16">Core subunit of the mitochondrial membrane respiratory chain NADH dehydrogenase (Complex I) which catalyzes electron transfer from NADH through the respiratory chain, using ubiquinone as an electron acceptor. Essential for the catalytic activity and assembly of complex I.</text>
</comment>
<keyword evidence="14 16" id="KW-0472">Membrane</keyword>
<feature type="transmembrane region" description="Helical" evidence="16">
    <location>
        <begin position="20"/>
        <end position="42"/>
    </location>
</feature>
<accession>Q9MQY9</accession>
<dbReference type="PRINTS" id="PR01437">
    <property type="entry name" value="NUOXDRDTASE4"/>
</dbReference>
<evidence type="ECO:0000256" key="15">
    <source>
        <dbReference type="ARBA" id="ARBA00049551"/>
    </source>
</evidence>
<evidence type="ECO:0000256" key="4">
    <source>
        <dbReference type="ARBA" id="ARBA00021006"/>
    </source>
</evidence>
<evidence type="ECO:0000256" key="8">
    <source>
        <dbReference type="ARBA" id="ARBA00022967"/>
    </source>
</evidence>
<dbReference type="InterPro" id="IPR001750">
    <property type="entry name" value="ND/Mrp_TM"/>
</dbReference>
<dbReference type="GO" id="GO:0008137">
    <property type="term" value="F:NADH dehydrogenase (ubiquinone) activity"/>
    <property type="evidence" value="ECO:0007669"/>
    <property type="project" value="UniProtKB-UniRule"/>
</dbReference>
<evidence type="ECO:0000256" key="11">
    <source>
        <dbReference type="ARBA" id="ARBA00023027"/>
    </source>
</evidence>
<feature type="transmembrane region" description="Helical" evidence="16">
    <location>
        <begin position="111"/>
        <end position="131"/>
    </location>
</feature>
<evidence type="ECO:0000256" key="13">
    <source>
        <dbReference type="ARBA" id="ARBA00023128"/>
    </source>
</evidence>
<feature type="transmembrane region" description="Helical" evidence="16">
    <location>
        <begin position="425"/>
        <end position="448"/>
    </location>
</feature>
<evidence type="ECO:0000256" key="12">
    <source>
        <dbReference type="ARBA" id="ARBA00023075"/>
    </source>
</evidence>
<evidence type="ECO:0000256" key="7">
    <source>
        <dbReference type="ARBA" id="ARBA00022692"/>
    </source>
</evidence>
<keyword evidence="6 16" id="KW-0679">Respiratory chain</keyword>
<evidence type="ECO:0000256" key="1">
    <source>
        <dbReference type="ARBA" id="ARBA00004225"/>
    </source>
</evidence>
<feature type="transmembrane region" description="Helical" evidence="16">
    <location>
        <begin position="218"/>
        <end position="237"/>
    </location>
</feature>
<name>Q9MQY9_LAQRU</name>
<feature type="transmembrane region" description="Helical" evidence="16">
    <location>
        <begin position="143"/>
        <end position="165"/>
    </location>
</feature>
<evidence type="ECO:0000256" key="2">
    <source>
        <dbReference type="ARBA" id="ARBA00009025"/>
    </source>
</evidence>
<evidence type="ECO:0000313" key="19">
    <source>
        <dbReference type="EMBL" id="BAA95928.1"/>
    </source>
</evidence>
<comment type="catalytic activity">
    <reaction evidence="15 16">
        <text>a ubiquinone + NADH + 5 H(+)(in) = a ubiquinol + NAD(+) + 4 H(+)(out)</text>
        <dbReference type="Rhea" id="RHEA:29091"/>
        <dbReference type="Rhea" id="RHEA-COMP:9565"/>
        <dbReference type="Rhea" id="RHEA-COMP:9566"/>
        <dbReference type="ChEBI" id="CHEBI:15378"/>
        <dbReference type="ChEBI" id="CHEBI:16389"/>
        <dbReference type="ChEBI" id="CHEBI:17976"/>
        <dbReference type="ChEBI" id="CHEBI:57540"/>
        <dbReference type="ChEBI" id="CHEBI:57945"/>
        <dbReference type="EC" id="7.1.1.2"/>
    </reaction>
</comment>
<feature type="transmembrane region" description="Helical" evidence="16">
    <location>
        <begin position="277"/>
        <end position="296"/>
    </location>
</feature>
<dbReference type="GO" id="GO:0031966">
    <property type="term" value="C:mitochondrial membrane"/>
    <property type="evidence" value="ECO:0007669"/>
    <property type="project" value="UniProtKB-SubCell"/>
</dbReference>
<keyword evidence="9 16" id="KW-0249">Electron transport</keyword>
<keyword evidence="7 16" id="KW-0812">Transmembrane</keyword>
<geneLocation type="mitochondrion" evidence="19"/>
<feature type="transmembrane region" description="Helical" evidence="16">
    <location>
        <begin position="177"/>
        <end position="198"/>
    </location>
</feature>
<dbReference type="GO" id="GO:0042773">
    <property type="term" value="P:ATP synthesis coupled electron transport"/>
    <property type="evidence" value="ECO:0007669"/>
    <property type="project" value="InterPro"/>
</dbReference>
<dbReference type="InterPro" id="IPR003918">
    <property type="entry name" value="NADH_UbQ_OxRdtase"/>
</dbReference>
<evidence type="ECO:0000256" key="6">
    <source>
        <dbReference type="ARBA" id="ARBA00022660"/>
    </source>
</evidence>
<dbReference type="Pfam" id="PF00361">
    <property type="entry name" value="Proton_antipo_M"/>
    <property type="match status" value="1"/>
</dbReference>
<evidence type="ECO:0000256" key="16">
    <source>
        <dbReference type="RuleBase" id="RU003297"/>
    </source>
</evidence>
<keyword evidence="5 16" id="KW-0813">Transport</keyword>
<evidence type="ECO:0000259" key="17">
    <source>
        <dbReference type="Pfam" id="PF00361"/>
    </source>
</evidence>
<dbReference type="EC" id="7.1.1.2" evidence="3 16"/>
<comment type="subcellular location">
    <subcellularLocation>
        <location evidence="1 16">Mitochondrion membrane</location>
        <topology evidence="1 16">Multi-pass membrane protein</topology>
    </subcellularLocation>
</comment>
<sequence>MSFSVMVMGVVGVVVAQKKFVPSIFVNAMLVGSFFSILDLFLPSLMEVSPSSVFTSDGVSKPLVVLSFWISVVMVQATPFGVKSSKKFTVTVAVLTTILILCFSVDSSLLFFILFEASLIPTLMMIMVWGYQPERVQASMYMLMYTLVGSMPLLGCLIFFHRLNFHSSFFFMMTKRVIFSSDLVLSTWWLACLVAFLVKMPMYMAHLWLPKAHVEAPVAGSMVLAGLLLKLGGYGLLRVGLPLLKLNSSVLPGLFSVSLWGGVVTGMICLRQSDMKSLIAYSSIGHMGLLIVWVVSSLSLGLGGALALMVSHGVCSSAMFALANNWYGATNSRSFMVTKGLLVVSPSLILMWFFFNSVNMSAPPSINLLSEIMLVSSAIFSSISSGPVLAVVAFIVGAYSLFLYSQVSHGSVSSQISAFHSVKEVVYGVGGFHLGPLFLLILVPKIFII</sequence>
<evidence type="ECO:0000256" key="3">
    <source>
        <dbReference type="ARBA" id="ARBA00012944"/>
    </source>
</evidence>
<feature type="transmembrane region" description="Helical" evidence="16">
    <location>
        <begin position="375"/>
        <end position="404"/>
    </location>
</feature>
<feature type="transmembrane region" description="Helical" evidence="16">
    <location>
        <begin position="302"/>
        <end position="323"/>
    </location>
</feature>
<keyword evidence="11 16" id="KW-0520">NAD</keyword>
<dbReference type="AlphaFoldDB" id="Q9MQY9"/>
<evidence type="ECO:0000256" key="9">
    <source>
        <dbReference type="ARBA" id="ARBA00022982"/>
    </source>
</evidence>
<dbReference type="PANTHER" id="PTHR43507:SF20">
    <property type="entry name" value="NADH-UBIQUINONE OXIDOREDUCTASE CHAIN 4"/>
    <property type="match status" value="1"/>
</dbReference>
<proteinExistence type="inferred from homology"/>
<keyword evidence="8" id="KW-1278">Translocase</keyword>
<keyword evidence="13 16" id="KW-0496">Mitochondrion</keyword>
<evidence type="ECO:0000259" key="18">
    <source>
        <dbReference type="Pfam" id="PF01059"/>
    </source>
</evidence>
<feature type="transmembrane region" description="Helical" evidence="16">
    <location>
        <begin position="88"/>
        <end position="105"/>
    </location>
</feature>
<dbReference type="PANTHER" id="PTHR43507">
    <property type="entry name" value="NADH-UBIQUINONE OXIDOREDUCTASE CHAIN 4"/>
    <property type="match status" value="1"/>
</dbReference>
<feature type="domain" description="NADH:ubiquinone oxidoreductase chain 4 N-terminal" evidence="18">
    <location>
        <begin position="5"/>
        <end position="102"/>
    </location>
</feature>
<dbReference type="GO" id="GO:0003954">
    <property type="term" value="F:NADH dehydrogenase activity"/>
    <property type="evidence" value="ECO:0007669"/>
    <property type="project" value="TreeGrafter"/>
</dbReference>
<evidence type="ECO:0000256" key="10">
    <source>
        <dbReference type="ARBA" id="ARBA00022989"/>
    </source>
</evidence>